<name>W8TF19_PEPAC</name>
<protein>
    <submittedName>
        <fullName evidence="2">Uncharacterized protein</fullName>
    </submittedName>
</protein>
<accession>W8TF19</accession>
<dbReference type="eggNOG" id="ENOG50330DR">
    <property type="taxonomic scope" value="Bacteria"/>
</dbReference>
<keyword evidence="1" id="KW-1133">Transmembrane helix</keyword>
<proteinExistence type="predicted"/>
<keyword evidence="1" id="KW-0472">Membrane</keyword>
<dbReference type="KEGG" id="eac:EAL2_c11300"/>
<dbReference type="EMBL" id="CP007452">
    <property type="protein sequence ID" value="AHM56428.1"/>
    <property type="molecule type" value="Genomic_DNA"/>
</dbReference>
<dbReference type="Proteomes" id="UP000019591">
    <property type="component" value="Chromosome"/>
</dbReference>
<gene>
    <name evidence="2" type="ORF">EAL2_c11300</name>
</gene>
<evidence type="ECO:0000256" key="1">
    <source>
        <dbReference type="SAM" id="Phobius"/>
    </source>
</evidence>
<organism evidence="2 3">
    <name type="scientific">Peptoclostridium acidaminophilum DSM 3953</name>
    <dbReference type="NCBI Taxonomy" id="1286171"/>
    <lineage>
        <taxon>Bacteria</taxon>
        <taxon>Bacillati</taxon>
        <taxon>Bacillota</taxon>
        <taxon>Clostridia</taxon>
        <taxon>Peptostreptococcales</taxon>
        <taxon>Peptoclostridiaceae</taxon>
        <taxon>Peptoclostridium</taxon>
    </lineage>
</organism>
<dbReference type="HOGENOM" id="CLU_2105284_0_0_9"/>
<evidence type="ECO:0000313" key="2">
    <source>
        <dbReference type="EMBL" id="AHM56428.1"/>
    </source>
</evidence>
<reference evidence="2 3" key="1">
    <citation type="journal article" date="2014" name="Genome Announc.">
        <title>Complete Genome Sequence of Amino Acid-Utilizing Eubacterium acidaminophilum al-2 (DSM 3953).</title>
        <authorList>
            <person name="Poehlein A."/>
            <person name="Andreesen J.R."/>
            <person name="Daniel R."/>
        </authorList>
    </citation>
    <scope>NUCLEOTIDE SEQUENCE [LARGE SCALE GENOMIC DNA]</scope>
    <source>
        <strain evidence="2 3">DSM 3953</strain>
    </source>
</reference>
<feature type="transmembrane region" description="Helical" evidence="1">
    <location>
        <begin position="6"/>
        <end position="26"/>
    </location>
</feature>
<dbReference type="PATRIC" id="fig|1286171.3.peg.1080"/>
<keyword evidence="1" id="KW-0812">Transmembrane</keyword>
<dbReference type="STRING" id="1286171.EAL2_c11300"/>
<evidence type="ECO:0000313" key="3">
    <source>
        <dbReference type="Proteomes" id="UP000019591"/>
    </source>
</evidence>
<keyword evidence="3" id="KW-1185">Reference proteome</keyword>
<sequence>MVEFVKLHLIDLLFVLAFLFCIATLWRKGKKYTVRKVILSLVVKAEKELGSGTGELKYAMVVERIYYVLPWIVRVFFTRAEIDNMIEDAVEHLKMYLSDESEGKRNLLGYEEEGA</sequence>
<dbReference type="RefSeq" id="WP_025435432.1">
    <property type="nucleotide sequence ID" value="NZ_CP007452.1"/>
</dbReference>
<dbReference type="AlphaFoldDB" id="W8TF19"/>